<dbReference type="SUPFAM" id="SSF52540">
    <property type="entry name" value="P-loop containing nucleoside triphosphate hydrolases"/>
    <property type="match status" value="1"/>
</dbReference>
<reference evidence="2 3" key="1">
    <citation type="submission" date="2018-11" db="EMBL/GenBank/DDBJ databases">
        <title>Genomes From Bacteria Associated with the Canine Oral Cavity: a Test Case for Automated Genome-Based Taxonomic Assignment.</title>
        <authorList>
            <person name="Coil D.A."/>
            <person name="Jospin G."/>
            <person name="Darling A.E."/>
            <person name="Wallis C."/>
            <person name="Davis I.J."/>
            <person name="Harris S."/>
            <person name="Eisen J.A."/>
            <person name="Holcombe L.J."/>
            <person name="O'Flynn C."/>
        </authorList>
    </citation>
    <scope>NUCLEOTIDE SEQUENCE [LARGE SCALE GENOMIC DNA]</scope>
    <source>
        <strain evidence="2 3">COT-280</strain>
    </source>
</reference>
<dbReference type="GO" id="GO:0005886">
    <property type="term" value="C:plasma membrane"/>
    <property type="evidence" value="ECO:0007669"/>
    <property type="project" value="TreeGrafter"/>
</dbReference>
<evidence type="ECO:0000313" key="3">
    <source>
        <dbReference type="Proteomes" id="UP000269923"/>
    </source>
</evidence>
<dbReference type="Pfam" id="PF22688">
    <property type="entry name" value="Hda_lid"/>
    <property type="match status" value="1"/>
</dbReference>
<dbReference type="Gene3D" id="1.10.8.60">
    <property type="match status" value="1"/>
</dbReference>
<comment type="caution">
    <text evidence="2">The sequence shown here is derived from an EMBL/GenBank/DDBJ whole genome shotgun (WGS) entry which is preliminary data.</text>
</comment>
<dbReference type="Proteomes" id="UP000269923">
    <property type="component" value="Unassembled WGS sequence"/>
</dbReference>
<dbReference type="InterPro" id="IPR027417">
    <property type="entry name" value="P-loop_NTPase"/>
</dbReference>
<organism evidence="2 3">
    <name type="scientific">Conchiformibius steedae</name>
    <dbReference type="NCBI Taxonomy" id="153493"/>
    <lineage>
        <taxon>Bacteria</taxon>
        <taxon>Pseudomonadati</taxon>
        <taxon>Pseudomonadota</taxon>
        <taxon>Betaproteobacteria</taxon>
        <taxon>Neisseriales</taxon>
        <taxon>Neisseriaceae</taxon>
        <taxon>Conchiformibius</taxon>
    </lineage>
</organism>
<dbReference type="AlphaFoldDB" id="A0A3P2A542"/>
<evidence type="ECO:0000313" key="2">
    <source>
        <dbReference type="EMBL" id="RRD90561.1"/>
    </source>
</evidence>
<dbReference type="GO" id="GO:0003688">
    <property type="term" value="F:DNA replication origin binding"/>
    <property type="evidence" value="ECO:0007669"/>
    <property type="project" value="TreeGrafter"/>
</dbReference>
<proteinExistence type="predicted"/>
<accession>A0A3P2A542</accession>
<dbReference type="RefSeq" id="WP_027022160.1">
    <property type="nucleotide sequence ID" value="NZ_CP059563.1"/>
</dbReference>
<dbReference type="Gene3D" id="3.40.50.300">
    <property type="entry name" value="P-loop containing nucleotide triphosphate hydrolases"/>
    <property type="match status" value="1"/>
</dbReference>
<dbReference type="STRING" id="1121352.GCA_000620925_01688"/>
<evidence type="ECO:0000259" key="1">
    <source>
        <dbReference type="Pfam" id="PF22688"/>
    </source>
</evidence>
<protein>
    <submittedName>
        <fullName evidence="2">DnaA regulatory inactivator Hda</fullName>
    </submittedName>
</protein>
<dbReference type="PANTHER" id="PTHR30050:SF5">
    <property type="entry name" value="DNAA REGULATORY INACTIVATOR HDA"/>
    <property type="match status" value="1"/>
</dbReference>
<dbReference type="InterPro" id="IPR055199">
    <property type="entry name" value="Hda_lid"/>
</dbReference>
<gene>
    <name evidence="2" type="ORF">EII21_04600</name>
</gene>
<name>A0A3P2A542_9NEIS</name>
<keyword evidence="3" id="KW-1185">Reference proteome</keyword>
<dbReference type="OrthoDB" id="9784878at2"/>
<dbReference type="EMBL" id="RQYC01000005">
    <property type="protein sequence ID" value="RRD90561.1"/>
    <property type="molecule type" value="Genomic_DNA"/>
</dbReference>
<dbReference type="GO" id="GO:0006270">
    <property type="term" value="P:DNA replication initiation"/>
    <property type="evidence" value="ECO:0007669"/>
    <property type="project" value="TreeGrafter"/>
</dbReference>
<sequence>MNQLSLDFAEPLYPRFDKLLGNENAELIYILQQEHDQFIYLWGERGSGKSHILQSWVGQALQNGHQAVYIDAAAHTLSEQLIGDACYVAIDQIEKLRSREQTALFNVFNRFRNSRQGYLLLSSDLHPSRLNLREDLRTRVAYCLPYEVKPLSVQEKIDALTNMADTRRLNIDPRIYPYLLANWKQDMNSLLQMFDDLANYSIHSGKPMTLALLKQLLKEHKN</sequence>
<dbReference type="PANTHER" id="PTHR30050">
    <property type="entry name" value="CHROMOSOMAL REPLICATION INITIATOR PROTEIN DNAA"/>
    <property type="match status" value="1"/>
</dbReference>
<feature type="domain" description="Hda lid" evidence="1">
    <location>
        <begin position="154"/>
        <end position="217"/>
    </location>
</feature>